<evidence type="ECO:0000313" key="2">
    <source>
        <dbReference type="EMBL" id="ATA92036.1"/>
    </source>
</evidence>
<evidence type="ECO:0000313" key="3">
    <source>
        <dbReference type="Proteomes" id="UP000243136"/>
    </source>
</evidence>
<dbReference type="EMBL" id="CP022388">
    <property type="protein sequence ID" value="ATA92036.1"/>
    <property type="molecule type" value="Genomic_DNA"/>
</dbReference>
<name>A0A250G718_9FLAO</name>
<sequence>MQITFKKTLFTMRRLIFLFVFVLFVGLATAQSIINVSIETDYSLGTNNFEAGKLTVEANIPNGTSLVTITLPDGVTYKNNSLVFDTSISGAAGNPTASSVSASGNQLTFNLGVTSAGAVKFSIVKEMSPQAHFAVRNGQQLKDKVKIQNGTTSDEKVSNDHYFYKYPIMNLQQMDANTTVVKNTEYTGSFVILNGGTATAEDVYFTIEYPEGISGGEVRLNSATGTIITSYHTEGNKKFFKIAKTQFAGANGLAAATSVTVFDKYTVTVNCLDKNITYTANWGKTGDVNDWYQADDTANKKVRRVATPEGEPRLEYTRKNPTSPNVNNGYDNIDYTKTYFIIDKGLCATVGESVGKVRLSFTNYGSNTSLSSAIYKLAIYIKQESSSRFPVLFKPANVKVGTKVLITTPVDTSGLTNKVDFSSLNADPDGSGGLDDLDGDGVYDDLPSMATFVLEYDLIKVEDSSNKCGSTNYYSYLYYRYDPYITYQTLCGNKMGGQGANPLQGARYLRDWTFYRNYQAPDASFVVPTLFEGEAAKQVHFAIGQAPNYWIREVGSTGQEEARWRIRYKITLPSNVTASNFKWYKSNGYEVLPPTSGQTVIPTISGNVYTFEALEDNVRGYITMDLAANCGASSNTTIDYEISHLDHYGKPQQCAVRLICDSKPIRIICGDDCDNDGPQIDATYAERAENSLGWTDHTMQIRHTKATLRPIAPELLEYALEHDDVEVFAKGKQNRGNTDNLYYRFKTGKNVALKPKSVLVKFTNGTRTGTQYTINADPSTLTQINSGSGINRQMTFDWNLTQALGGQPLLQGETFEVTATYQVTKYDWVVGYNISFDNYTTQRYIGESSHFYMKRAGTELYCGAPRTPENMKIILLYPFDGTNGNQRTNACIPKDVDGNLLHIGKRHRGSNISLTKHEFRPDRLIKSFKFTLPKTYSVTERVRYQYRIAQPSDSGEKFITKYFEYSDFTKTTSNGVTTYEIQNTYDPVTKTYKLPPGLISKTNDYATHIMVTVIGSCRSTQSGFTTGKNNTPDDVIIYPTYYDDFYHYAGINLDPSVSNPPVDQLKTISYDLDMINKPTIKLESSGNNEVVLTEAVTELKVKLTNLGTISKAPYTWISIPDVQGVEILGFYDGADAITHSPTITGQKMYHLSEQGLAPNTSKEYRVLVRLTNCQDATLSLYAGWNCTSFSKGYNDPETCSSANTTGLDNAKTSFILKAANSETQLERTVTPYPETPGSQIGRLHMCEDNWYEYEINNGKPGNVVDIKMSIAKAMGIDIQEVQAFYPSNSTVTRTLTAVTVGNNLEYNLLNAGEILKGTAAASGTNSPERKIRVRVNVKPKCDFRVGSTFSVEVLGKNVCGGELEGTRDNAITAGVDGVNSANYTVNNTLVRKSGNANYCATGVGAVYEGMHQIQASGGNSSGADGKVIVKIPDGFQYVAGTFTVTGKNGTFADPVLESTTQNTDHQELVIKIPSGMFNLHHFKYEITVKQKNESAKDCAVPSKITYYTIDVANNISCNGTACPSISVVTSPEKTVDIHTDRAKLSIENMNITSTAVGGQEQLNFTFDVRNGSATEAYSGDLIISLYDDADNNGIIEEVEKITGKDITISGKTFNSNALVQNLTGTVSLNEDKICRLYIKISGQSNHCLCDSPVLKAPIPNPISGLVTDLTVCAGEQGQFVYVATAPNYQSYQWTATNIADLAYLSASNIKDPVFTYTGVSSTNTRTITYGLKITRTNGCESTQSVTVTVKPSPTFTVATPQNFCDAATVLDLKKRINATAFNTIKVYSGNIILDDATPLTHATTYQVTQTQAGQCESVRANVLVNIYATPSVPVVQMGDAQCGTNVTTATIANHDSSLTYTLTPNTATLSGNTITGMVLGTSYTLEVRNGTCTVASTPFQAKAALTVPTSPTVTNQTFCPSVGAANFVATPTASHTLRWYDTATSPTQLAATPTVSRNVTANTVTTKYVSQVNAEGCESDRVPVTITIDDTQAPTIGDLADLTISCQATDIDNQVNNWLSTIAITDACGSVATTTNNYQAVKPTHWCNVSGNTVTVTITSTDTFGNTATKTVFIKLVTIDAVNDNFGVVQANTTTTGSVLDNDKLGTASATTANVEIQNVVSPHTGITISTTDGKVNVANDVPSGTYTLTYTICARVNGTPCDTATVTLTVSNAIVANDDTYTGINGGTGTTTTSVLENDTLNGLPVNSGTVSLTVGVFTHPNIVMGADGKVTVQPNTPSGTYTTTYTICEKLNPTNCKTATVTVVVESRELIAIDDTYTGINGGTGTTTTSVLENDTLNGLPVNSGTVSLTVGVFTHPNIVMGADGKVTVQPNTPSGTYTTTYTICEKLNPTNCKTATVTVVVESRELIAIDDTYTGINGGTGTTTTSVLENDTLNGLPVNSGTVSLTVGVFTHPNIVMGADGKVTVQPNTPSGTYTTTYTICEKLNPTNCKTATVTVVVESRELIAIDDTYTGINGGTGTTTTSVLENDTLNGLPVNSGTVSLTVGVFTHPNIVMGADGKVTVQPNTPSGTYTTTYTICEKLNPTNCKTATVTVVVESRELIAIDDTYTGINGGTGTTTTSVLENDTLNGLPVNSGTVSLTVGVFTHPNIVMGADGKVTVQPNTPSGTYTTTYTICENGSNPLNCDEATVTITVLSSNTVLAISDINNTYLNTSVSGNVSTNDEDPQGDALEFSLLTASNDQGHSLVFNSDGTYVFTPKEGFTGVVVYEYEVCDKGMPRACATATLTIGVLAQPKDGANTVFANDDAVRTKVGTPVLISVLANDIDVEGDTFEITSHPSHTSYGSLSLSNGKLTYTPNAGYAGVDSFTYTICDNRTTDKACATATVRVLILSDTSSNTTFANDDAYNGDKNRVISGNVLSNDVDLEGNGQTTTLLSGATKGVVSLNADGTFSYKPNMGYVGPDSFTYKLCDDGTPEACAVATVYLTVNEAESIVANNDDFTNTPIRNMVGGVLGSVLTNDTYLGVPISSGQVSGVTLLSDGGLVGVTLDGSGHLTIPQGATEGTYTLTYEVCEKSKGSCATAEIYVRIIKGCPLNFYNGLSNNEDGTNDGFVIDGIECYPKNKVRIYNRWGVKVFETEGYNNKERLFRGISNGRVTVDADKKLPQGTYYYVLEYTDASNQTHSEAGWLYIKR</sequence>
<gene>
    <name evidence="2" type="ORF">CGC56_07615</name>
</gene>
<dbReference type="Pfam" id="PF13585">
    <property type="entry name" value="CHU_C"/>
    <property type="match status" value="1"/>
</dbReference>
<dbReference type="InterPro" id="IPR044023">
    <property type="entry name" value="Ig_7"/>
</dbReference>
<feature type="domain" description="Ig-like" evidence="1">
    <location>
        <begin position="1908"/>
        <end position="1988"/>
    </location>
</feature>
<dbReference type="Pfam" id="PF19081">
    <property type="entry name" value="Ig_7"/>
    <property type="match status" value="1"/>
</dbReference>
<dbReference type="Pfam" id="PF17963">
    <property type="entry name" value="Big_9"/>
    <property type="match status" value="3"/>
</dbReference>
<dbReference type="Gene3D" id="2.60.40.3440">
    <property type="match status" value="2"/>
</dbReference>
<proteinExistence type="predicted"/>
<dbReference type="Proteomes" id="UP000243136">
    <property type="component" value="Chromosome"/>
</dbReference>
<reference evidence="3" key="1">
    <citation type="submission" date="2017-06" db="EMBL/GenBank/DDBJ databases">
        <title>Capnocytophaga spp. assemblies.</title>
        <authorList>
            <person name="Gulvik C.A."/>
        </authorList>
    </citation>
    <scope>NUCLEOTIDE SEQUENCE [LARGE SCALE GENOMIC DNA]</scope>
    <source>
        <strain evidence="3">H5594</strain>
    </source>
</reference>
<organism evidence="2 3">
    <name type="scientific">Capnocytophaga canimorsus</name>
    <dbReference type="NCBI Taxonomy" id="28188"/>
    <lineage>
        <taxon>Bacteria</taxon>
        <taxon>Pseudomonadati</taxon>
        <taxon>Bacteroidota</taxon>
        <taxon>Flavobacteriia</taxon>
        <taxon>Flavobacteriales</taxon>
        <taxon>Flavobacteriaceae</taxon>
        <taxon>Capnocytophaga</taxon>
    </lineage>
</organism>
<evidence type="ECO:0000259" key="1">
    <source>
        <dbReference type="Pfam" id="PF19081"/>
    </source>
</evidence>
<accession>A0A250G718</accession>
<protein>
    <recommendedName>
        <fullName evidence="1">Ig-like domain-containing protein</fullName>
    </recommendedName>
</protein>
<dbReference type="NCBIfam" id="NF012211">
    <property type="entry name" value="tand_rpt_95"/>
    <property type="match status" value="3"/>
</dbReference>